<keyword evidence="3" id="KW-1185">Reference proteome</keyword>
<protein>
    <submittedName>
        <fullName evidence="2">SPP1 gp7 family putative phage head morphogenesis protein</fullName>
    </submittedName>
</protein>
<dbReference type="Pfam" id="PF04233">
    <property type="entry name" value="Phage_Mu_F"/>
    <property type="match status" value="1"/>
</dbReference>
<name>A0ABS4E9S3_9FIRM</name>
<dbReference type="RefSeq" id="WP_209456140.1">
    <property type="nucleotide sequence ID" value="NZ_BAAACS010000012.1"/>
</dbReference>
<dbReference type="InterPro" id="IPR006528">
    <property type="entry name" value="Phage_head_morphogenesis_dom"/>
</dbReference>
<feature type="domain" description="Phage head morphogenesis" evidence="1">
    <location>
        <begin position="208"/>
        <end position="312"/>
    </location>
</feature>
<evidence type="ECO:0000313" key="2">
    <source>
        <dbReference type="EMBL" id="MBP1854661.1"/>
    </source>
</evidence>
<reference evidence="2 3" key="1">
    <citation type="submission" date="2021-03" db="EMBL/GenBank/DDBJ databases">
        <title>Genomic Encyclopedia of Type Strains, Phase IV (KMG-IV): sequencing the most valuable type-strain genomes for metagenomic binning, comparative biology and taxonomic classification.</title>
        <authorList>
            <person name="Goeker M."/>
        </authorList>
    </citation>
    <scope>NUCLEOTIDE SEQUENCE [LARGE SCALE GENOMIC DNA]</scope>
    <source>
        <strain evidence="2 3">DSM 1289</strain>
    </source>
</reference>
<gene>
    <name evidence="2" type="ORF">J2Z43_001051</name>
</gene>
<sequence>MGNKSKIKARNSKYWHDRFVNLELARLNKSKKIYREIEKEYIKAIRNIEKDISKWYIRFAENNSISFTEAKRLLSSKELDELRWDIKEYISIGRENAVNEMWIKELENASAKYHITRLDSLKLQMQQHLEVLFGNELDSVDKLIRDTYSSGYYHTAFEIAKGTEIAVNLVALDTNKIEMIISRPWTSDGTNFSKRIWGERRPELINYLNKELTHSIIRGENPKKLISKMAKKFNTSKSRAGNLIMTESAFFASASRKDCFEDLDVEKYEVISTLDFKTSEICQDMDGKIFDMKDYDIGSTAPPFHPRCRTTTAPYFDDEIGERAARGKDGKVYYVPSNVSYSEWYKKYVK</sequence>
<evidence type="ECO:0000313" key="3">
    <source>
        <dbReference type="Proteomes" id="UP000767291"/>
    </source>
</evidence>
<dbReference type="Proteomes" id="UP000767291">
    <property type="component" value="Unassembled WGS sequence"/>
</dbReference>
<proteinExistence type="predicted"/>
<evidence type="ECO:0000259" key="1">
    <source>
        <dbReference type="Pfam" id="PF04233"/>
    </source>
</evidence>
<accession>A0ABS4E9S3</accession>
<organism evidence="2 3">
    <name type="scientific">Metaclostridioides mangenotii</name>
    <dbReference type="NCBI Taxonomy" id="1540"/>
    <lineage>
        <taxon>Bacteria</taxon>
        <taxon>Bacillati</taxon>
        <taxon>Bacillota</taxon>
        <taxon>Clostridia</taxon>
        <taxon>Peptostreptococcales</taxon>
        <taxon>Peptostreptococcaceae</taxon>
        <taxon>Metaclostridioides</taxon>
    </lineage>
</organism>
<dbReference type="NCBIfam" id="TIGR01641">
    <property type="entry name" value="phageSPP1_gp7"/>
    <property type="match status" value="1"/>
</dbReference>
<dbReference type="EMBL" id="JAGGJX010000001">
    <property type="protein sequence ID" value="MBP1854661.1"/>
    <property type="molecule type" value="Genomic_DNA"/>
</dbReference>
<comment type="caution">
    <text evidence="2">The sequence shown here is derived from an EMBL/GenBank/DDBJ whole genome shotgun (WGS) entry which is preliminary data.</text>
</comment>